<dbReference type="Proteomes" id="UP000471082">
    <property type="component" value="Unassembled WGS sequence"/>
</dbReference>
<dbReference type="AlphaFoldDB" id="A0A6P0FK31"/>
<organism evidence="1 2">
    <name type="scientific">Xanthomonas perforans</name>
    <dbReference type="NCBI Taxonomy" id="442694"/>
    <lineage>
        <taxon>Bacteria</taxon>
        <taxon>Pseudomonadati</taxon>
        <taxon>Pseudomonadota</taxon>
        <taxon>Gammaproteobacteria</taxon>
        <taxon>Lysobacterales</taxon>
        <taxon>Lysobacteraceae</taxon>
        <taxon>Xanthomonas</taxon>
    </lineage>
</organism>
<gene>
    <name evidence="1" type="ORF">G3W61_12730</name>
</gene>
<reference evidence="1 2" key="1">
    <citation type="submission" date="2019-11" db="EMBL/GenBank/DDBJ databases">
        <title>Genome-resolved metagenomics to study the prevalence of co-infection and intraspecific heterogeneity among plant pathogen metapopulations.</title>
        <authorList>
            <person name="Newberry E."/>
            <person name="Bhandari R."/>
            <person name="Kemble J."/>
            <person name="Sikora E."/>
            <person name="Potnis N."/>
        </authorList>
    </citation>
    <scope>NUCLEOTIDE SEQUENCE [LARGE SCALE GENOMIC DNA]</scope>
    <source>
        <strain evidence="1">Xp_Tom_Tuscaloosa_18b</strain>
    </source>
</reference>
<dbReference type="EMBL" id="JAAGYU010000053">
    <property type="protein sequence ID" value="NEL77104.1"/>
    <property type="molecule type" value="Genomic_DNA"/>
</dbReference>
<comment type="caution">
    <text evidence="1">The sequence shown here is derived from an EMBL/GenBank/DDBJ whole genome shotgun (WGS) entry which is preliminary data.</text>
</comment>
<protein>
    <submittedName>
        <fullName evidence="1">Uncharacterized protein</fullName>
    </submittedName>
</protein>
<accession>A0A6P0FK31</accession>
<sequence length="170" mass="19072">MKPITKIKPVYPVVTETVEYAAVGAAARDLSFLFPAMLIRSDQPAVQLFVALTQYRDQAAQERKDAKQPTLLQRRYLAMREEVLSKVVDDLLKAKRESRLDALLKIYRSYLDSIVATSAKILPAAAPRLPVGDQSWLLEFDGAPEQSHVDRLFQLFTSEHGHYLGMNAAA</sequence>
<evidence type="ECO:0000313" key="1">
    <source>
        <dbReference type="EMBL" id="NEL77104.1"/>
    </source>
</evidence>
<dbReference type="RefSeq" id="WP_046935190.1">
    <property type="nucleotide sequence ID" value="NZ_JAKHFX010000008.1"/>
</dbReference>
<name>A0A6P0FK31_XANPE</name>
<evidence type="ECO:0000313" key="2">
    <source>
        <dbReference type="Proteomes" id="UP000471082"/>
    </source>
</evidence>
<proteinExistence type="predicted"/>